<gene>
    <name evidence="1" type="ORF">FC96_GL000934</name>
</gene>
<evidence type="ECO:0000313" key="2">
    <source>
        <dbReference type="Proteomes" id="UP000050911"/>
    </source>
</evidence>
<evidence type="ECO:0000313" key="1">
    <source>
        <dbReference type="EMBL" id="KRK46790.1"/>
    </source>
</evidence>
<dbReference type="OrthoDB" id="9938465at2"/>
<protein>
    <submittedName>
        <fullName evidence="1">Uncharacterized protein</fullName>
    </submittedName>
</protein>
<name>A0A0R1HJY4_9LACO</name>
<proteinExistence type="predicted"/>
<dbReference type="PATRIC" id="fig|1302272.5.peg.940"/>
<organism evidence="1 2">
    <name type="scientific">Secundilactobacillus kimchicus JCM 15530</name>
    <dbReference type="NCBI Taxonomy" id="1302272"/>
    <lineage>
        <taxon>Bacteria</taxon>
        <taxon>Bacillati</taxon>
        <taxon>Bacillota</taxon>
        <taxon>Bacilli</taxon>
        <taxon>Lactobacillales</taxon>
        <taxon>Lactobacillaceae</taxon>
        <taxon>Secundilactobacillus</taxon>
    </lineage>
</organism>
<dbReference type="AlphaFoldDB" id="A0A0R1HJY4"/>
<sequence>MEQTKREKISEILKKLYGVQSENDNDDVYVIVDEFSKVVELVNFMGSIGAHFQFSAVTDENGSVVDYHFIMEDYDAF</sequence>
<reference evidence="1 2" key="1">
    <citation type="journal article" date="2015" name="Genome Announc.">
        <title>Expanding the biotechnology potential of lactobacilli through comparative genomics of 213 strains and associated genera.</title>
        <authorList>
            <person name="Sun Z."/>
            <person name="Harris H.M."/>
            <person name="McCann A."/>
            <person name="Guo C."/>
            <person name="Argimon S."/>
            <person name="Zhang W."/>
            <person name="Yang X."/>
            <person name="Jeffery I.B."/>
            <person name="Cooney J.C."/>
            <person name="Kagawa T.F."/>
            <person name="Liu W."/>
            <person name="Song Y."/>
            <person name="Salvetti E."/>
            <person name="Wrobel A."/>
            <person name="Rasinkangas P."/>
            <person name="Parkhill J."/>
            <person name="Rea M.C."/>
            <person name="O'Sullivan O."/>
            <person name="Ritari J."/>
            <person name="Douillard F.P."/>
            <person name="Paul Ross R."/>
            <person name="Yang R."/>
            <person name="Briner A.E."/>
            <person name="Felis G.E."/>
            <person name="de Vos W.M."/>
            <person name="Barrangou R."/>
            <person name="Klaenhammer T.R."/>
            <person name="Caufield P.W."/>
            <person name="Cui Y."/>
            <person name="Zhang H."/>
            <person name="O'Toole P.W."/>
        </authorList>
    </citation>
    <scope>NUCLEOTIDE SEQUENCE [LARGE SCALE GENOMIC DNA]</scope>
    <source>
        <strain evidence="1 2">JCM 15530</strain>
    </source>
</reference>
<dbReference type="EMBL" id="AZCX01000018">
    <property type="protein sequence ID" value="KRK46790.1"/>
    <property type="molecule type" value="Genomic_DNA"/>
</dbReference>
<keyword evidence="2" id="KW-1185">Reference proteome</keyword>
<accession>A0A0R1HJY4</accession>
<comment type="caution">
    <text evidence="1">The sequence shown here is derived from an EMBL/GenBank/DDBJ whole genome shotgun (WGS) entry which is preliminary data.</text>
</comment>
<dbReference type="Proteomes" id="UP000050911">
    <property type="component" value="Unassembled WGS sequence"/>
</dbReference>
<dbReference type="RefSeq" id="WP_056943225.1">
    <property type="nucleotide sequence ID" value="NZ_AZCX01000018.1"/>
</dbReference>